<evidence type="ECO:0000313" key="2">
    <source>
        <dbReference type="EMBL" id="RUQ86655.1"/>
    </source>
</evidence>
<organism evidence="1 3">
    <name type="scientific">Labedella gwakjiensis</name>
    <dbReference type="NCBI Taxonomy" id="390269"/>
    <lineage>
        <taxon>Bacteria</taxon>
        <taxon>Bacillati</taxon>
        <taxon>Actinomycetota</taxon>
        <taxon>Actinomycetes</taxon>
        <taxon>Micrococcales</taxon>
        <taxon>Microbacteriaceae</taxon>
        <taxon>Labedella</taxon>
    </lineage>
</organism>
<reference evidence="2 4" key="2">
    <citation type="submission" date="2018-12" db="EMBL/GenBank/DDBJ databases">
        <authorList>
            <person name="hu s."/>
            <person name="Xu Y."/>
            <person name="Xu B."/>
            <person name="Li F."/>
        </authorList>
    </citation>
    <scope>NUCLEOTIDE SEQUENCE [LARGE SCALE GENOMIC DNA]</scope>
    <source>
        <strain evidence="2 4">KSW2-17</strain>
    </source>
</reference>
<evidence type="ECO:0000313" key="4">
    <source>
        <dbReference type="Proteomes" id="UP000268291"/>
    </source>
</evidence>
<accession>A0A2P8GY32</accession>
<name>A0A2P8GY32_9MICO</name>
<dbReference type="EMBL" id="RZGY01000001">
    <property type="protein sequence ID" value="RUQ86655.1"/>
    <property type="molecule type" value="Genomic_DNA"/>
</dbReference>
<proteinExistence type="predicted"/>
<protein>
    <submittedName>
        <fullName evidence="1">Uncharacterized protein</fullName>
    </submittedName>
</protein>
<evidence type="ECO:0000313" key="1">
    <source>
        <dbReference type="EMBL" id="PSL38878.1"/>
    </source>
</evidence>
<dbReference type="Proteomes" id="UP000268291">
    <property type="component" value="Unassembled WGS sequence"/>
</dbReference>
<dbReference type="AlphaFoldDB" id="A0A2P8GY32"/>
<dbReference type="RefSeq" id="WP_106563822.1">
    <property type="nucleotide sequence ID" value="NZ_PYAU01000001.1"/>
</dbReference>
<sequence length="140" mass="16756">MWITEDGRTHSAAFDPWMVAEGRKMILRARRLDADSLEKCRDQIERLFVEIDDQVNKELAYSEDEANWEAKWVPDEYLEFLDQRVEYSPASIKEAVSELPARWQQDGVYFLESVFDEAAESWWRHVRTKLRWMVRSLRPS</sequence>
<gene>
    <name evidence="1" type="ORF">CLV49_2508</name>
    <name evidence="2" type="ORF">ELQ93_06685</name>
</gene>
<keyword evidence="4" id="KW-1185">Reference proteome</keyword>
<evidence type="ECO:0000313" key="3">
    <source>
        <dbReference type="Proteomes" id="UP000241203"/>
    </source>
</evidence>
<comment type="caution">
    <text evidence="1">The sequence shown here is derived from an EMBL/GenBank/DDBJ whole genome shotgun (WGS) entry which is preliminary data.</text>
</comment>
<dbReference type="EMBL" id="PYAU01000001">
    <property type="protein sequence ID" value="PSL38878.1"/>
    <property type="molecule type" value="Genomic_DNA"/>
</dbReference>
<reference evidence="1 3" key="1">
    <citation type="submission" date="2018-03" db="EMBL/GenBank/DDBJ databases">
        <title>Genomic Encyclopedia of Archaeal and Bacterial Type Strains, Phase II (KMG-II): from individual species to whole genera.</title>
        <authorList>
            <person name="Goeker M."/>
        </authorList>
    </citation>
    <scope>NUCLEOTIDE SEQUENCE [LARGE SCALE GENOMIC DNA]</scope>
    <source>
        <strain evidence="1 3">DSM 21548</strain>
    </source>
</reference>
<dbReference type="Proteomes" id="UP000241203">
    <property type="component" value="Unassembled WGS sequence"/>
</dbReference>